<feature type="coiled-coil region" evidence="1">
    <location>
        <begin position="11"/>
        <end position="45"/>
    </location>
</feature>
<dbReference type="Proteomes" id="UP001632038">
    <property type="component" value="Unassembled WGS sequence"/>
</dbReference>
<evidence type="ECO:0000313" key="2">
    <source>
        <dbReference type="EMBL" id="KAL3621421.1"/>
    </source>
</evidence>
<proteinExistence type="predicted"/>
<organism evidence="2 3">
    <name type="scientific">Castilleja foliolosa</name>
    <dbReference type="NCBI Taxonomy" id="1961234"/>
    <lineage>
        <taxon>Eukaryota</taxon>
        <taxon>Viridiplantae</taxon>
        <taxon>Streptophyta</taxon>
        <taxon>Embryophyta</taxon>
        <taxon>Tracheophyta</taxon>
        <taxon>Spermatophyta</taxon>
        <taxon>Magnoliopsida</taxon>
        <taxon>eudicotyledons</taxon>
        <taxon>Gunneridae</taxon>
        <taxon>Pentapetalae</taxon>
        <taxon>asterids</taxon>
        <taxon>lamiids</taxon>
        <taxon>Lamiales</taxon>
        <taxon>Orobanchaceae</taxon>
        <taxon>Pedicularideae</taxon>
        <taxon>Castillejinae</taxon>
        <taxon>Castilleja</taxon>
    </lineage>
</organism>
<sequence>MADNLDIANQLVAIQQQLIQINNRMDEMDNQLATTNARAALTEARRFNSELTSRLRSVLDYKPIPKLFSGHPYVEPPQIRNINLQAAYKIGDLPPPNLLPRKDEAFAALKASRQSPLPTVRAIQWFYNDPNLGPILNDDATLDDCRKFLDTLKEYIKL</sequence>
<dbReference type="AlphaFoldDB" id="A0ABD3BWF7"/>
<evidence type="ECO:0000313" key="3">
    <source>
        <dbReference type="Proteomes" id="UP001632038"/>
    </source>
</evidence>
<dbReference type="EMBL" id="JAVIJP010000066">
    <property type="protein sequence ID" value="KAL3621421.1"/>
    <property type="molecule type" value="Genomic_DNA"/>
</dbReference>
<keyword evidence="1" id="KW-0175">Coiled coil</keyword>
<comment type="caution">
    <text evidence="2">The sequence shown here is derived from an EMBL/GenBank/DDBJ whole genome shotgun (WGS) entry which is preliminary data.</text>
</comment>
<accession>A0ABD3BWF7</accession>
<name>A0ABD3BWF7_9LAMI</name>
<reference evidence="3" key="1">
    <citation type="journal article" date="2024" name="IScience">
        <title>Strigolactones Initiate the Formation of Haustorium-like Structures in Castilleja.</title>
        <authorList>
            <person name="Buerger M."/>
            <person name="Peterson D."/>
            <person name="Chory J."/>
        </authorList>
    </citation>
    <scope>NUCLEOTIDE SEQUENCE [LARGE SCALE GENOMIC DNA]</scope>
</reference>
<gene>
    <name evidence="2" type="ORF">CASFOL_036333</name>
</gene>
<evidence type="ECO:0000256" key="1">
    <source>
        <dbReference type="SAM" id="Coils"/>
    </source>
</evidence>
<keyword evidence="3" id="KW-1185">Reference proteome</keyword>
<protein>
    <submittedName>
        <fullName evidence="2">Uncharacterized protein</fullName>
    </submittedName>
</protein>